<name>A0A4U1C7S6_9SPHI</name>
<dbReference type="OrthoDB" id="788168at2"/>
<reference evidence="1 2" key="1">
    <citation type="submission" date="2019-04" db="EMBL/GenBank/DDBJ databases">
        <title>Pedobacter sp. AR-2-6 sp. nov., isolated from Arctic soil.</title>
        <authorList>
            <person name="Dahal R.H."/>
            <person name="Kim D.-U."/>
        </authorList>
    </citation>
    <scope>NUCLEOTIDE SEQUENCE [LARGE SCALE GENOMIC DNA]</scope>
    <source>
        <strain evidence="1 2">AR-2-6</strain>
    </source>
</reference>
<comment type="caution">
    <text evidence="1">The sequence shown here is derived from an EMBL/GenBank/DDBJ whole genome shotgun (WGS) entry which is preliminary data.</text>
</comment>
<dbReference type="Proteomes" id="UP000310477">
    <property type="component" value="Unassembled WGS sequence"/>
</dbReference>
<accession>A0A4U1C7S6</accession>
<evidence type="ECO:0000313" key="1">
    <source>
        <dbReference type="EMBL" id="TKC01514.1"/>
    </source>
</evidence>
<protein>
    <submittedName>
        <fullName evidence="1">Uncharacterized protein</fullName>
    </submittedName>
</protein>
<keyword evidence="2" id="KW-1185">Reference proteome</keyword>
<sequence>MFKDFKTHLLIGFFLCCAFNKLNAQHTIKLDNKPALDLYQDSLKVLSEATFAATEDNDRVEKNALFIKKFINALKINGSFNYGFDSLKRISIIKSTDNAFRIITWFLPNNDGTYRYYGTIQMGIANGGLKLFPLTDHTNFEDQNAITTNKSWFGSRYYEMIPVLVNGKQPYYILLGWKGNTAKTTKKVIDVLSFEKGEPIFGKNIFETQKNAALKNRVVFEYNKQNTMTLKVDQNVNMIVFDHLAPYDPKMVGNFEYYGSDLSFDGYRLTWGKLALVEDVELKNDPSPNDEFYGKPVKASTVVTKSYH</sequence>
<evidence type="ECO:0000313" key="2">
    <source>
        <dbReference type="Proteomes" id="UP000310477"/>
    </source>
</evidence>
<proteinExistence type="predicted"/>
<gene>
    <name evidence="1" type="ORF">FA045_09770</name>
</gene>
<organism evidence="1 2">
    <name type="scientific">Pedobacter cryotolerans</name>
    <dbReference type="NCBI Taxonomy" id="2571270"/>
    <lineage>
        <taxon>Bacteria</taxon>
        <taxon>Pseudomonadati</taxon>
        <taxon>Bacteroidota</taxon>
        <taxon>Sphingobacteriia</taxon>
        <taxon>Sphingobacteriales</taxon>
        <taxon>Sphingobacteriaceae</taxon>
        <taxon>Pedobacter</taxon>
    </lineage>
</organism>
<dbReference type="RefSeq" id="WP_136876881.1">
    <property type="nucleotide sequence ID" value="NZ_SWBO01000004.1"/>
</dbReference>
<dbReference type="AlphaFoldDB" id="A0A4U1C7S6"/>
<dbReference type="EMBL" id="SWBO01000004">
    <property type="protein sequence ID" value="TKC01514.1"/>
    <property type="molecule type" value="Genomic_DNA"/>
</dbReference>